<dbReference type="Pfam" id="PF20250">
    <property type="entry name" value="FapA_N"/>
    <property type="match status" value="1"/>
</dbReference>
<evidence type="ECO:0000256" key="1">
    <source>
        <dbReference type="SAM" id="Coils"/>
    </source>
</evidence>
<dbReference type="InterPro" id="IPR036145">
    <property type="entry name" value="MinC_C_sf"/>
</dbReference>
<comment type="caution">
    <text evidence="3">The sequence shown here is derived from an EMBL/GenBank/DDBJ whole genome shotgun (WGS) entry which is preliminary data.</text>
</comment>
<dbReference type="Proteomes" id="UP000240987">
    <property type="component" value="Unassembled WGS sequence"/>
</dbReference>
<name>A0A2T3JIR6_9GAMM</name>
<dbReference type="Pfam" id="PF03961">
    <property type="entry name" value="FapA"/>
    <property type="match status" value="1"/>
</dbReference>
<evidence type="ECO:0000259" key="2">
    <source>
        <dbReference type="Pfam" id="PF20250"/>
    </source>
</evidence>
<accession>A0A2T3JIR6</accession>
<sequence length="553" mass="59732">MSQQPLQLSQQGHTVSLRVEPLDDAEMEVSRGDVYAALSNINANQFFIFENAIDSALEVLNSDSASNISVEPKTIIIAEKRSATLIVKTSPDLMTASMTIVGAYGGNRMTAKELLSALKDNHIIKGIRKVQLQELLTKGQSLVSGEKLTLTVAFGKPAENGTDSQFKPLVEDISQRVLRPQHKADGTVDMLNLGEMVTVTISQAIMRRMPATPGVVGFNVIGNDLDCVAGQEVPFTVGDGTAISDNNENLLVATKSGIPLITKNGMQVDDALIVKGVNATTGHINFDGSVVVQGDVTSGMKVTATGNISVSGFVELAELNAGGDVVVINGVIGKPQHSNDGHLACYIKAKGKVTSKFAQYVDIDAGSNVELSLHALHCHIRSQGEVIVLDQFKRHGTLSGGIIEAAYSVKALNIGALAGTPTEISAFSKCYDLRNQLNDTFKLLEDEQIQKNKIREVELKLLQIPSTKRPSELVTKVMETKEKHVNKMSSLKEHYRSLQSEYEEVRGAVSIAALNHFFSGVSCRLERLTMNVNEEHGPCSIKYSANKLEIIPL</sequence>
<proteinExistence type="predicted"/>
<evidence type="ECO:0000313" key="3">
    <source>
        <dbReference type="EMBL" id="PSU48883.1"/>
    </source>
</evidence>
<feature type="coiled-coil region" evidence="1">
    <location>
        <begin position="481"/>
        <end position="508"/>
    </location>
</feature>
<protein>
    <submittedName>
        <fullName evidence="3">DUF342 domain-containing protein</fullName>
    </submittedName>
</protein>
<dbReference type="EMBL" id="PYMJ01000008">
    <property type="protein sequence ID" value="PSU48883.1"/>
    <property type="molecule type" value="Genomic_DNA"/>
</dbReference>
<dbReference type="SUPFAM" id="SSF63848">
    <property type="entry name" value="Cell-division inhibitor MinC, C-terminal domain"/>
    <property type="match status" value="1"/>
</dbReference>
<dbReference type="PANTHER" id="PTHR38032">
    <property type="entry name" value="POLYMERASE-RELATED"/>
    <property type="match status" value="1"/>
</dbReference>
<dbReference type="InterPro" id="IPR046865">
    <property type="entry name" value="FapA_b_solenoid"/>
</dbReference>
<keyword evidence="1" id="KW-0175">Coiled coil</keyword>
<dbReference type="AlphaFoldDB" id="A0A2T3JIR6"/>
<gene>
    <name evidence="3" type="ORF">C9J12_10300</name>
</gene>
<dbReference type="PANTHER" id="PTHR38032:SF1">
    <property type="entry name" value="RNA-BINDING PROTEIN KHPB N-TERMINAL DOMAIN-CONTAINING PROTEIN"/>
    <property type="match status" value="1"/>
</dbReference>
<feature type="domain" description="Flagellar Assembly Protein A N-terminal region" evidence="2">
    <location>
        <begin position="86"/>
        <end position="264"/>
    </location>
</feature>
<evidence type="ECO:0000313" key="4">
    <source>
        <dbReference type="Proteomes" id="UP000240987"/>
    </source>
</evidence>
<dbReference type="GO" id="GO:0000902">
    <property type="term" value="P:cell morphogenesis"/>
    <property type="evidence" value="ECO:0007669"/>
    <property type="project" value="InterPro"/>
</dbReference>
<reference evidence="3 4" key="1">
    <citation type="submission" date="2018-01" db="EMBL/GenBank/DDBJ databases">
        <title>Whole genome sequencing of Histamine producing bacteria.</title>
        <authorList>
            <person name="Butler K."/>
        </authorList>
    </citation>
    <scope>NUCLEOTIDE SEQUENCE [LARGE SCALE GENOMIC DNA]</scope>
    <source>
        <strain evidence="3 4">JCM 12947</strain>
    </source>
</reference>
<dbReference type="InterPro" id="IPR005646">
    <property type="entry name" value="FapA"/>
</dbReference>
<dbReference type="InterPro" id="IPR046866">
    <property type="entry name" value="FapA_N"/>
</dbReference>
<dbReference type="OrthoDB" id="5807941at2"/>
<dbReference type="RefSeq" id="WP_107242632.1">
    <property type="nucleotide sequence ID" value="NZ_PYMJ01000008.1"/>
</dbReference>
<organism evidence="3 4">
    <name type="scientific">Photobacterium frigidiphilum</name>
    <dbReference type="NCBI Taxonomy" id="264736"/>
    <lineage>
        <taxon>Bacteria</taxon>
        <taxon>Pseudomonadati</taxon>
        <taxon>Pseudomonadota</taxon>
        <taxon>Gammaproteobacteria</taxon>
        <taxon>Vibrionales</taxon>
        <taxon>Vibrionaceae</taxon>
        <taxon>Photobacterium</taxon>
    </lineage>
</organism>
<keyword evidence="4" id="KW-1185">Reference proteome</keyword>